<proteinExistence type="predicted"/>
<dbReference type="Proteomes" id="UP000315349">
    <property type="component" value="Chromosome"/>
</dbReference>
<dbReference type="AlphaFoldDB" id="A0A518GJR4"/>
<accession>A0A518GJR4</accession>
<evidence type="ECO:0000313" key="2">
    <source>
        <dbReference type="Proteomes" id="UP000315349"/>
    </source>
</evidence>
<gene>
    <name evidence="1" type="ORF">Spb1_06820</name>
</gene>
<reference evidence="1 2" key="1">
    <citation type="submission" date="2019-02" db="EMBL/GenBank/DDBJ databases">
        <title>Deep-cultivation of Planctomycetes and their phenomic and genomic characterization uncovers novel biology.</title>
        <authorList>
            <person name="Wiegand S."/>
            <person name="Jogler M."/>
            <person name="Boedeker C."/>
            <person name="Pinto D."/>
            <person name="Vollmers J."/>
            <person name="Rivas-Marin E."/>
            <person name="Kohn T."/>
            <person name="Peeters S.H."/>
            <person name="Heuer A."/>
            <person name="Rast P."/>
            <person name="Oberbeckmann S."/>
            <person name="Bunk B."/>
            <person name="Jeske O."/>
            <person name="Meyerdierks A."/>
            <person name="Storesund J.E."/>
            <person name="Kallscheuer N."/>
            <person name="Luecker S."/>
            <person name="Lage O.M."/>
            <person name="Pohl T."/>
            <person name="Merkel B.J."/>
            <person name="Hornburger P."/>
            <person name="Mueller R.-W."/>
            <person name="Bruemmer F."/>
            <person name="Labrenz M."/>
            <person name="Spormann A.M."/>
            <person name="Op den Camp H."/>
            <person name="Overmann J."/>
            <person name="Amann R."/>
            <person name="Jetten M.S.M."/>
            <person name="Mascher T."/>
            <person name="Medema M.H."/>
            <person name="Devos D.P."/>
            <person name="Kaster A.-K."/>
            <person name="Ovreas L."/>
            <person name="Rohde M."/>
            <person name="Galperin M.Y."/>
            <person name="Jogler C."/>
        </authorList>
    </citation>
    <scope>NUCLEOTIDE SEQUENCE [LARGE SCALE GENOMIC DNA]</scope>
    <source>
        <strain evidence="1 2">Spb1</strain>
    </source>
</reference>
<evidence type="ECO:0000313" key="1">
    <source>
        <dbReference type="EMBL" id="QDV28817.1"/>
    </source>
</evidence>
<name>A0A518GJR4_9PLAN</name>
<sequence>MPLLELLESLATTKFCTTESYFWWACETPDRFGDCLAGCAIVMGWSDNWLEQLRN</sequence>
<keyword evidence="2" id="KW-1185">Reference proteome</keyword>
<dbReference type="KEGG" id="peh:Spb1_06820"/>
<protein>
    <submittedName>
        <fullName evidence="1">Uncharacterized protein</fullName>
    </submittedName>
</protein>
<organism evidence="1 2">
    <name type="scientific">Planctopirus ephydatiae</name>
    <dbReference type="NCBI Taxonomy" id="2528019"/>
    <lineage>
        <taxon>Bacteria</taxon>
        <taxon>Pseudomonadati</taxon>
        <taxon>Planctomycetota</taxon>
        <taxon>Planctomycetia</taxon>
        <taxon>Planctomycetales</taxon>
        <taxon>Planctomycetaceae</taxon>
        <taxon>Planctopirus</taxon>
    </lineage>
</organism>
<dbReference type="EMBL" id="CP036299">
    <property type="protein sequence ID" value="QDV28817.1"/>
    <property type="molecule type" value="Genomic_DNA"/>
</dbReference>